<gene>
    <name evidence="5" type="ORF">HNR67_001579</name>
</gene>
<dbReference type="GO" id="GO:0042597">
    <property type="term" value="C:periplasmic space"/>
    <property type="evidence" value="ECO:0007669"/>
    <property type="project" value="UniProtKB-SubCell"/>
</dbReference>
<dbReference type="Pfam" id="PF13379">
    <property type="entry name" value="NMT1_2"/>
    <property type="match status" value="1"/>
</dbReference>
<dbReference type="Proteomes" id="UP000533598">
    <property type="component" value="Unassembled WGS sequence"/>
</dbReference>
<keyword evidence="6" id="KW-1185">Reference proteome</keyword>
<evidence type="ECO:0000256" key="3">
    <source>
        <dbReference type="ARBA" id="ARBA00022729"/>
    </source>
</evidence>
<feature type="signal peptide" evidence="4">
    <location>
        <begin position="1"/>
        <end position="23"/>
    </location>
</feature>
<evidence type="ECO:0000313" key="5">
    <source>
        <dbReference type="EMBL" id="MBB4675461.1"/>
    </source>
</evidence>
<evidence type="ECO:0000256" key="4">
    <source>
        <dbReference type="SAM" id="SignalP"/>
    </source>
</evidence>
<accession>A0A7W7C6M5</accession>
<comment type="subcellular location">
    <subcellularLocation>
        <location evidence="1">Periplasm</location>
    </subcellularLocation>
</comment>
<dbReference type="PANTHER" id="PTHR30024:SF47">
    <property type="entry name" value="TAURINE-BINDING PERIPLASMIC PROTEIN"/>
    <property type="match status" value="1"/>
</dbReference>
<comment type="caution">
    <text evidence="5">The sequence shown here is derived from an EMBL/GenBank/DDBJ whole genome shotgun (WGS) entry which is preliminary data.</text>
</comment>
<comment type="similarity">
    <text evidence="2">Belongs to the bacterial solute-binding protein SsuA/TauA family.</text>
</comment>
<feature type="chain" id="PRO_5039587792" evidence="4">
    <location>
        <begin position="24"/>
        <end position="327"/>
    </location>
</feature>
<reference evidence="5 6" key="1">
    <citation type="submission" date="2020-08" db="EMBL/GenBank/DDBJ databases">
        <title>Sequencing the genomes of 1000 actinobacteria strains.</title>
        <authorList>
            <person name="Klenk H.-P."/>
        </authorList>
    </citation>
    <scope>NUCLEOTIDE SEQUENCE [LARGE SCALE GENOMIC DNA]</scope>
    <source>
        <strain evidence="5 6">DSM 44230</strain>
    </source>
</reference>
<proteinExistence type="inferred from homology"/>
<dbReference type="AlphaFoldDB" id="A0A7W7C6M5"/>
<keyword evidence="3 4" id="KW-0732">Signal</keyword>
<evidence type="ECO:0000256" key="2">
    <source>
        <dbReference type="ARBA" id="ARBA00010742"/>
    </source>
</evidence>
<dbReference type="Gene3D" id="3.40.190.10">
    <property type="entry name" value="Periplasmic binding protein-like II"/>
    <property type="match status" value="2"/>
</dbReference>
<organism evidence="5 6">
    <name type="scientific">Crossiella cryophila</name>
    <dbReference type="NCBI Taxonomy" id="43355"/>
    <lineage>
        <taxon>Bacteria</taxon>
        <taxon>Bacillati</taxon>
        <taxon>Actinomycetota</taxon>
        <taxon>Actinomycetes</taxon>
        <taxon>Pseudonocardiales</taxon>
        <taxon>Pseudonocardiaceae</taxon>
        <taxon>Crossiella</taxon>
    </lineage>
</organism>
<dbReference type="RefSeq" id="WP_185001433.1">
    <property type="nucleotide sequence ID" value="NZ_BAAAUI010000006.1"/>
</dbReference>
<evidence type="ECO:0000313" key="6">
    <source>
        <dbReference type="Proteomes" id="UP000533598"/>
    </source>
</evidence>
<dbReference type="PANTHER" id="PTHR30024">
    <property type="entry name" value="ALIPHATIC SULFONATES-BINDING PROTEIN-RELATED"/>
    <property type="match status" value="1"/>
</dbReference>
<sequence>MANKTLRRGVAVALSTAMVAVTASCSLFGDGGAGARPTLEKTNLRVGILPLVDVAPLYMAKEDGKFAAAGLNIDAIPQDNEKQAMESLRNGTIDIAFASHVTFFKAASEGTDLQLQGEAYQAGTNTMALVTLKNSNFTALNRGVSKPTIGVDALDSIGALTTKSVMNAAGAPNFTLKPMDFSKMEAELTSKQIEAAWMVEPHITRIQKAIGAVVLSDTARGGTLDFPMSGYAAIRKSAEESPKTFAAFRKVLAEAQLLGTNHLKVQEVLVKYAELDNLTAALVAVGTYPVSINPVRLQRVADMMESTRMLNTRLDVLQLLPPSSPVN</sequence>
<evidence type="ECO:0000256" key="1">
    <source>
        <dbReference type="ARBA" id="ARBA00004418"/>
    </source>
</evidence>
<protein>
    <submittedName>
        <fullName evidence="5">NitT/TauT family transport system substrate-binding protein</fullName>
    </submittedName>
</protein>
<dbReference type="PROSITE" id="PS51257">
    <property type="entry name" value="PROKAR_LIPOPROTEIN"/>
    <property type="match status" value="1"/>
</dbReference>
<dbReference type="SUPFAM" id="SSF53850">
    <property type="entry name" value="Periplasmic binding protein-like II"/>
    <property type="match status" value="1"/>
</dbReference>
<dbReference type="GO" id="GO:0042918">
    <property type="term" value="P:alkanesulfonate transmembrane transport"/>
    <property type="evidence" value="ECO:0007669"/>
    <property type="project" value="TreeGrafter"/>
</dbReference>
<name>A0A7W7C6M5_9PSEU</name>
<dbReference type="EMBL" id="JACHMH010000001">
    <property type="protein sequence ID" value="MBB4675461.1"/>
    <property type="molecule type" value="Genomic_DNA"/>
</dbReference>